<proteinExistence type="predicted"/>
<comment type="subcellular location">
    <subcellularLocation>
        <location evidence="1">Cell membrane</location>
        <topology evidence="1">Multi-pass membrane protein</topology>
    </subcellularLocation>
</comment>
<reference evidence="10" key="1">
    <citation type="journal article" date="2019" name="Int. J. Syst. Evol. Microbiol.">
        <title>The Global Catalogue of Microorganisms (GCM) 10K type strain sequencing project: providing services to taxonomists for standard genome sequencing and annotation.</title>
        <authorList>
            <consortium name="The Broad Institute Genomics Platform"/>
            <consortium name="The Broad Institute Genome Sequencing Center for Infectious Disease"/>
            <person name="Wu L."/>
            <person name="Ma J."/>
        </authorList>
    </citation>
    <scope>NUCLEOTIDE SEQUENCE [LARGE SCALE GENOMIC DNA]</scope>
    <source>
        <strain evidence="10">KCTC 52490</strain>
    </source>
</reference>
<feature type="transmembrane region" description="Helical" evidence="6">
    <location>
        <begin position="110"/>
        <end position="130"/>
    </location>
</feature>
<feature type="domain" description="MacB-like periplasmic core" evidence="8">
    <location>
        <begin position="565"/>
        <end position="695"/>
    </location>
</feature>
<evidence type="ECO:0000256" key="2">
    <source>
        <dbReference type="ARBA" id="ARBA00022475"/>
    </source>
</evidence>
<dbReference type="Proteomes" id="UP001597512">
    <property type="component" value="Unassembled WGS sequence"/>
</dbReference>
<sequence length="879" mass="98809">MTAKNKKKPPSSPTDGVTPKYITRFIEWFVAPHLREEVLGDLHERYALQAEQWGETKARRRYWREVLAYVRPSIIKRKHSAYHNPTNTDMLRNYLKIAWRNLIKQKGYSFINIAGLSVGMAVAMLIGLWVHHEYSYDKFLPNYQHLYQVRRNFNSNGDTLTFTSTSLKLADALRNQIPEIEHVAESDHMGSHGLKVGDKKIYLKGAQIEGDFLQMFQYPLVKGEASIALKDPYSIVLSESTANALFGSENPMGKIVRFDNQNDLKVTGILKDLPPNSSFQFNYLVPFSYYEATENDVRMARSGGFGENSYQIFVKLKPSVSYAQVANKIALIEHTERNNINAMNSVVILQPLQNWHLYSTYQNGKEVGGFIEYVRMFSIIGILVVLIACINFVNLTTARSAKRAKEVGIRKSIGSQRQQLIGQFLTESFLLTLVAFLFSLLFVQCLLPAFNALIDNQLAIPYANTGFWLAILSCLLITALLAGSLPAFYLSSFQPVKVLKGTMQVGKAAAWPRKALVVAQFSCSIALILSAIIVFKQIRHAKNRPTGYDVNRLLMTNMNSELGQNFTILKDELVKNGIAENVSQSSSPATEIWWHSDLDKWPGKNAGETVEMGIIRVANDYFKTVGMTLAQGRDFRSENDTTSVIFNEAAIKRFRLLNPVDQIITWQGRQLKIVGIAKDALMESPFTKADPTMFVCTPGPLNVLLYRISPRLATQDALTQMTASFNKHNPSYAYSYQFADVSYAAKFKLESLIGKLAGIFAGLAIFISCLGLFGLASFMAERRTKEIGVRKVLGASILNVWGLLSKEFIYLVGISFIIATPIAYYLLSNWLQKYEYRTELSWWIFALTGLGAMAVTLLTVSFQSIKAALLDPVKSLKIE</sequence>
<dbReference type="PANTHER" id="PTHR30572">
    <property type="entry name" value="MEMBRANE COMPONENT OF TRANSPORTER-RELATED"/>
    <property type="match status" value="1"/>
</dbReference>
<dbReference type="RefSeq" id="WP_381500117.1">
    <property type="nucleotide sequence ID" value="NZ_JBHUOM010000002.1"/>
</dbReference>
<accession>A0ABW6AKP1</accession>
<dbReference type="Pfam" id="PF02687">
    <property type="entry name" value="FtsX"/>
    <property type="match status" value="2"/>
</dbReference>
<dbReference type="InterPro" id="IPR047699">
    <property type="entry name" value="Permease_put_prefix"/>
</dbReference>
<evidence type="ECO:0000259" key="8">
    <source>
        <dbReference type="Pfam" id="PF12704"/>
    </source>
</evidence>
<protein>
    <submittedName>
        <fullName evidence="9">ABC transporter permease</fullName>
    </submittedName>
</protein>
<keyword evidence="4 6" id="KW-1133">Transmembrane helix</keyword>
<dbReference type="EMBL" id="JBHUOM010000002">
    <property type="protein sequence ID" value="MFD2934375.1"/>
    <property type="molecule type" value="Genomic_DNA"/>
</dbReference>
<feature type="transmembrane region" description="Helical" evidence="6">
    <location>
        <begin position="373"/>
        <end position="395"/>
    </location>
</feature>
<feature type="domain" description="MacB-like periplasmic core" evidence="8">
    <location>
        <begin position="109"/>
        <end position="329"/>
    </location>
</feature>
<feature type="domain" description="ABC3 transporter permease C-terminal" evidence="7">
    <location>
        <begin position="759"/>
        <end position="868"/>
    </location>
</feature>
<evidence type="ECO:0000256" key="3">
    <source>
        <dbReference type="ARBA" id="ARBA00022692"/>
    </source>
</evidence>
<dbReference type="NCBIfam" id="NF038404">
    <property type="entry name" value="perm_prefix_2"/>
    <property type="match status" value="1"/>
</dbReference>
<dbReference type="InterPro" id="IPR050250">
    <property type="entry name" value="Macrolide_Exporter_MacB"/>
</dbReference>
<dbReference type="Pfam" id="PF12704">
    <property type="entry name" value="MacB_PCD"/>
    <property type="match status" value="2"/>
</dbReference>
<feature type="transmembrane region" description="Helical" evidence="6">
    <location>
        <begin position="756"/>
        <end position="780"/>
    </location>
</feature>
<evidence type="ECO:0000313" key="9">
    <source>
        <dbReference type="EMBL" id="MFD2934375.1"/>
    </source>
</evidence>
<keyword evidence="5 6" id="KW-0472">Membrane</keyword>
<dbReference type="InterPro" id="IPR025857">
    <property type="entry name" value="MacB_PCD"/>
</dbReference>
<evidence type="ECO:0000256" key="6">
    <source>
        <dbReference type="SAM" id="Phobius"/>
    </source>
</evidence>
<organism evidence="9 10">
    <name type="scientific">Spirosoma flavum</name>
    <dbReference type="NCBI Taxonomy" id="2048557"/>
    <lineage>
        <taxon>Bacteria</taxon>
        <taxon>Pseudomonadati</taxon>
        <taxon>Bacteroidota</taxon>
        <taxon>Cytophagia</taxon>
        <taxon>Cytophagales</taxon>
        <taxon>Cytophagaceae</taxon>
        <taxon>Spirosoma</taxon>
    </lineage>
</organism>
<evidence type="ECO:0000313" key="10">
    <source>
        <dbReference type="Proteomes" id="UP001597512"/>
    </source>
</evidence>
<feature type="transmembrane region" description="Helical" evidence="6">
    <location>
        <begin position="808"/>
        <end position="828"/>
    </location>
</feature>
<evidence type="ECO:0000256" key="5">
    <source>
        <dbReference type="ARBA" id="ARBA00023136"/>
    </source>
</evidence>
<feature type="domain" description="ABC3 transporter permease C-terminal" evidence="7">
    <location>
        <begin position="379"/>
        <end position="491"/>
    </location>
</feature>
<feature type="transmembrane region" description="Helical" evidence="6">
    <location>
        <begin position="429"/>
        <end position="454"/>
    </location>
</feature>
<gene>
    <name evidence="9" type="ORF">ACFS25_11325</name>
</gene>
<feature type="transmembrane region" description="Helical" evidence="6">
    <location>
        <begin position="466"/>
        <end position="490"/>
    </location>
</feature>
<dbReference type="InterPro" id="IPR003838">
    <property type="entry name" value="ABC3_permease_C"/>
</dbReference>
<feature type="transmembrane region" description="Helical" evidence="6">
    <location>
        <begin position="515"/>
        <end position="535"/>
    </location>
</feature>
<dbReference type="PANTHER" id="PTHR30572:SF18">
    <property type="entry name" value="ABC-TYPE MACROLIDE FAMILY EXPORT SYSTEM PERMEASE COMPONENT 2"/>
    <property type="match status" value="1"/>
</dbReference>
<keyword evidence="3 6" id="KW-0812">Transmembrane</keyword>
<evidence type="ECO:0000259" key="7">
    <source>
        <dbReference type="Pfam" id="PF02687"/>
    </source>
</evidence>
<keyword evidence="2" id="KW-1003">Cell membrane</keyword>
<comment type="caution">
    <text evidence="9">The sequence shown here is derived from an EMBL/GenBank/DDBJ whole genome shotgun (WGS) entry which is preliminary data.</text>
</comment>
<feature type="transmembrane region" description="Helical" evidence="6">
    <location>
        <begin position="840"/>
        <end position="860"/>
    </location>
</feature>
<name>A0ABW6AKP1_9BACT</name>
<evidence type="ECO:0000256" key="4">
    <source>
        <dbReference type="ARBA" id="ARBA00022989"/>
    </source>
</evidence>
<evidence type="ECO:0000256" key="1">
    <source>
        <dbReference type="ARBA" id="ARBA00004651"/>
    </source>
</evidence>
<keyword evidence="10" id="KW-1185">Reference proteome</keyword>